<proteinExistence type="predicted"/>
<protein>
    <submittedName>
        <fullName evidence="1">Uncharacterized protein</fullName>
    </submittedName>
</protein>
<accession>A0A5B7EU29</accession>
<dbReference type="Proteomes" id="UP000324222">
    <property type="component" value="Unassembled WGS sequence"/>
</dbReference>
<evidence type="ECO:0000313" key="1">
    <source>
        <dbReference type="EMBL" id="MPC36738.1"/>
    </source>
</evidence>
<organism evidence="1 2">
    <name type="scientific">Portunus trituberculatus</name>
    <name type="common">Swimming crab</name>
    <name type="synonym">Neptunus trituberculatus</name>
    <dbReference type="NCBI Taxonomy" id="210409"/>
    <lineage>
        <taxon>Eukaryota</taxon>
        <taxon>Metazoa</taxon>
        <taxon>Ecdysozoa</taxon>
        <taxon>Arthropoda</taxon>
        <taxon>Crustacea</taxon>
        <taxon>Multicrustacea</taxon>
        <taxon>Malacostraca</taxon>
        <taxon>Eumalacostraca</taxon>
        <taxon>Eucarida</taxon>
        <taxon>Decapoda</taxon>
        <taxon>Pleocyemata</taxon>
        <taxon>Brachyura</taxon>
        <taxon>Eubrachyura</taxon>
        <taxon>Portunoidea</taxon>
        <taxon>Portunidae</taxon>
        <taxon>Portuninae</taxon>
        <taxon>Portunus</taxon>
    </lineage>
</organism>
<dbReference type="AlphaFoldDB" id="A0A5B7EU29"/>
<keyword evidence="2" id="KW-1185">Reference proteome</keyword>
<name>A0A5B7EU29_PORTR</name>
<sequence length="82" mass="9536">MPSGTWRRHHLDHCRYQQPARETTVENRVQTWQIDPPTIVPGMSEGRIQRGDGVNRRQRVHLYRPVGRHIAPNLLPEAPTLP</sequence>
<gene>
    <name evidence="1" type="ORF">E2C01_030206</name>
</gene>
<evidence type="ECO:0000313" key="2">
    <source>
        <dbReference type="Proteomes" id="UP000324222"/>
    </source>
</evidence>
<comment type="caution">
    <text evidence="1">The sequence shown here is derived from an EMBL/GenBank/DDBJ whole genome shotgun (WGS) entry which is preliminary data.</text>
</comment>
<dbReference type="EMBL" id="VSRR010003593">
    <property type="protein sequence ID" value="MPC36738.1"/>
    <property type="molecule type" value="Genomic_DNA"/>
</dbReference>
<reference evidence="1 2" key="1">
    <citation type="submission" date="2019-05" db="EMBL/GenBank/DDBJ databases">
        <title>Another draft genome of Portunus trituberculatus and its Hox gene families provides insights of decapod evolution.</title>
        <authorList>
            <person name="Jeong J.-H."/>
            <person name="Song I."/>
            <person name="Kim S."/>
            <person name="Choi T."/>
            <person name="Kim D."/>
            <person name="Ryu S."/>
            <person name="Kim W."/>
        </authorList>
    </citation>
    <scope>NUCLEOTIDE SEQUENCE [LARGE SCALE GENOMIC DNA]</scope>
    <source>
        <tissue evidence="1">Muscle</tissue>
    </source>
</reference>